<comment type="caution">
    <text evidence="2">The sequence shown here is derived from an EMBL/GenBank/DDBJ whole genome shotgun (WGS) entry which is preliminary data.</text>
</comment>
<reference evidence="2 3" key="1">
    <citation type="journal article" date="2018" name="BMC Genomics">
        <title>Genomic comparison of Trypanosoma conorhini and Trypanosoma rangeli to Trypanosoma cruzi strains of high and low virulence.</title>
        <authorList>
            <person name="Bradwell K.R."/>
            <person name="Koparde V.N."/>
            <person name="Matveyev A.V."/>
            <person name="Serrano M.G."/>
            <person name="Alves J.M."/>
            <person name="Parikh H."/>
            <person name="Huang B."/>
            <person name="Lee V."/>
            <person name="Espinosa-Alvarez O."/>
            <person name="Ortiz P.A."/>
            <person name="Costa-Martins A.G."/>
            <person name="Teixeira M.M."/>
            <person name="Buck G.A."/>
        </authorList>
    </citation>
    <scope>NUCLEOTIDE SEQUENCE [LARGE SCALE GENOMIC DNA]</scope>
    <source>
        <strain evidence="2 3">025E</strain>
    </source>
</reference>
<feature type="region of interest" description="Disordered" evidence="1">
    <location>
        <begin position="1"/>
        <end position="20"/>
    </location>
</feature>
<evidence type="ECO:0000256" key="1">
    <source>
        <dbReference type="SAM" id="MobiDB-lite"/>
    </source>
</evidence>
<sequence>PLAARSSMGGTTPGIPRPSALAGPLSLPQASLLPVPPDSRTSFFFCSFLLCAPAFAGCNFCMTLAPVEGTNATHLSPLCSTTALAQRRLLPAAVYSKSSNA</sequence>
<name>A0A3R7N729_9TRYP</name>
<organism evidence="2 3">
    <name type="scientific">Trypanosoma conorhini</name>
    <dbReference type="NCBI Taxonomy" id="83891"/>
    <lineage>
        <taxon>Eukaryota</taxon>
        <taxon>Discoba</taxon>
        <taxon>Euglenozoa</taxon>
        <taxon>Kinetoplastea</taxon>
        <taxon>Metakinetoplastina</taxon>
        <taxon>Trypanosomatida</taxon>
        <taxon>Trypanosomatidae</taxon>
        <taxon>Trypanosoma</taxon>
    </lineage>
</organism>
<accession>A0A3R7N729</accession>
<gene>
    <name evidence="2" type="ORF">Tco025E_08588</name>
</gene>
<proteinExistence type="predicted"/>
<evidence type="ECO:0000313" key="2">
    <source>
        <dbReference type="EMBL" id="RNF01345.1"/>
    </source>
</evidence>
<dbReference type="Proteomes" id="UP000284403">
    <property type="component" value="Unassembled WGS sequence"/>
</dbReference>
<evidence type="ECO:0000313" key="3">
    <source>
        <dbReference type="Proteomes" id="UP000284403"/>
    </source>
</evidence>
<protein>
    <submittedName>
        <fullName evidence="2">Uncharacterized protein</fullName>
    </submittedName>
</protein>
<dbReference type="GeneID" id="40322199"/>
<keyword evidence="3" id="KW-1185">Reference proteome</keyword>
<dbReference type="AlphaFoldDB" id="A0A3R7N729"/>
<dbReference type="EMBL" id="MKKU01000830">
    <property type="protein sequence ID" value="RNF01345.1"/>
    <property type="molecule type" value="Genomic_DNA"/>
</dbReference>
<feature type="non-terminal residue" evidence="2">
    <location>
        <position position="1"/>
    </location>
</feature>
<dbReference type="RefSeq" id="XP_029224431.1">
    <property type="nucleotide sequence ID" value="XM_029375433.1"/>
</dbReference>